<feature type="domain" description="HTH marR-type" evidence="4">
    <location>
        <begin position="34"/>
        <end position="166"/>
    </location>
</feature>
<evidence type="ECO:0000256" key="3">
    <source>
        <dbReference type="ARBA" id="ARBA00023163"/>
    </source>
</evidence>
<dbReference type="InterPro" id="IPR000835">
    <property type="entry name" value="HTH_MarR-typ"/>
</dbReference>
<dbReference type="OrthoDB" id="6195716at2"/>
<dbReference type="GO" id="GO:0003677">
    <property type="term" value="F:DNA binding"/>
    <property type="evidence" value="ECO:0007669"/>
    <property type="project" value="UniProtKB-KW"/>
</dbReference>
<gene>
    <name evidence="5" type="ORF">GHT07_11390</name>
</gene>
<keyword evidence="2" id="KW-0238">DNA-binding</keyword>
<sequence length="182" mass="20270">MTNAHVTRRAAGTSRAAKANAVPNFYRPESYKPDESIGYLMRRIINVFSSAVDHELEPQGLTNAQWVPLLKLYMGHGSTVAELASACNLDAGGMTRLLDRLETKGLLRRVRSSEDRRVVNLELTDAGREVAKGIPALLCGMQNSHMRGFTVEEWQLLKSLLRRILDNALALQAERDQQEGQP</sequence>
<dbReference type="InterPro" id="IPR036388">
    <property type="entry name" value="WH-like_DNA-bd_sf"/>
</dbReference>
<dbReference type="PANTHER" id="PTHR42756">
    <property type="entry name" value="TRANSCRIPTIONAL REGULATOR, MARR"/>
    <property type="match status" value="1"/>
</dbReference>
<dbReference type="GO" id="GO:0003700">
    <property type="term" value="F:DNA-binding transcription factor activity"/>
    <property type="evidence" value="ECO:0007669"/>
    <property type="project" value="InterPro"/>
</dbReference>
<name>A0A844AUV7_9BURK</name>
<dbReference type="RefSeq" id="WP_153585212.1">
    <property type="nucleotide sequence ID" value="NZ_WJBU01000010.1"/>
</dbReference>
<keyword evidence="6" id="KW-1185">Reference proteome</keyword>
<reference evidence="5 6" key="1">
    <citation type="submission" date="2019-11" db="EMBL/GenBank/DDBJ databases">
        <title>Caenimonas koreensis gen. nov., sp. nov., isolated from activated sludge.</title>
        <authorList>
            <person name="Seung H.R."/>
        </authorList>
    </citation>
    <scope>NUCLEOTIDE SEQUENCE [LARGE SCALE GENOMIC DNA]</scope>
    <source>
        <strain evidence="5 6">EMB320</strain>
    </source>
</reference>
<proteinExistence type="predicted"/>
<evidence type="ECO:0000259" key="4">
    <source>
        <dbReference type="PROSITE" id="PS50995"/>
    </source>
</evidence>
<protein>
    <submittedName>
        <fullName evidence="5">MarR family transcriptional regulator</fullName>
    </submittedName>
</protein>
<dbReference type="Proteomes" id="UP000487350">
    <property type="component" value="Unassembled WGS sequence"/>
</dbReference>
<dbReference type="SMART" id="SM00347">
    <property type="entry name" value="HTH_MARR"/>
    <property type="match status" value="1"/>
</dbReference>
<evidence type="ECO:0000313" key="6">
    <source>
        <dbReference type="Proteomes" id="UP000487350"/>
    </source>
</evidence>
<dbReference type="Gene3D" id="1.10.10.10">
    <property type="entry name" value="Winged helix-like DNA-binding domain superfamily/Winged helix DNA-binding domain"/>
    <property type="match status" value="1"/>
</dbReference>
<evidence type="ECO:0000256" key="2">
    <source>
        <dbReference type="ARBA" id="ARBA00023125"/>
    </source>
</evidence>
<dbReference type="PROSITE" id="PS50995">
    <property type="entry name" value="HTH_MARR_2"/>
    <property type="match status" value="1"/>
</dbReference>
<evidence type="ECO:0000313" key="5">
    <source>
        <dbReference type="EMBL" id="MRD47884.1"/>
    </source>
</evidence>
<dbReference type="PRINTS" id="PR00598">
    <property type="entry name" value="HTHMARR"/>
</dbReference>
<organism evidence="5 6">
    <name type="scientific">Caenimonas koreensis DSM 17982</name>
    <dbReference type="NCBI Taxonomy" id="1121255"/>
    <lineage>
        <taxon>Bacteria</taxon>
        <taxon>Pseudomonadati</taxon>
        <taxon>Pseudomonadota</taxon>
        <taxon>Betaproteobacteria</taxon>
        <taxon>Burkholderiales</taxon>
        <taxon>Comamonadaceae</taxon>
        <taxon>Caenimonas</taxon>
    </lineage>
</organism>
<comment type="caution">
    <text evidence="5">The sequence shown here is derived from an EMBL/GenBank/DDBJ whole genome shotgun (WGS) entry which is preliminary data.</text>
</comment>
<keyword evidence="3" id="KW-0804">Transcription</keyword>
<dbReference type="SUPFAM" id="SSF46785">
    <property type="entry name" value="Winged helix' DNA-binding domain"/>
    <property type="match status" value="1"/>
</dbReference>
<accession>A0A844AUV7</accession>
<dbReference type="Pfam" id="PF01047">
    <property type="entry name" value="MarR"/>
    <property type="match status" value="1"/>
</dbReference>
<dbReference type="AlphaFoldDB" id="A0A844AUV7"/>
<keyword evidence="1" id="KW-0805">Transcription regulation</keyword>
<dbReference type="PANTHER" id="PTHR42756:SF1">
    <property type="entry name" value="TRANSCRIPTIONAL REPRESSOR OF EMRAB OPERON"/>
    <property type="match status" value="1"/>
</dbReference>
<dbReference type="InterPro" id="IPR036390">
    <property type="entry name" value="WH_DNA-bd_sf"/>
</dbReference>
<evidence type="ECO:0000256" key="1">
    <source>
        <dbReference type="ARBA" id="ARBA00023015"/>
    </source>
</evidence>
<dbReference type="EMBL" id="WJBU01000010">
    <property type="protein sequence ID" value="MRD47884.1"/>
    <property type="molecule type" value="Genomic_DNA"/>
</dbReference>